<gene>
    <name evidence="7" type="ORF">N8M53_08390</name>
</gene>
<feature type="transmembrane region" description="Helical" evidence="6">
    <location>
        <begin position="270"/>
        <end position="288"/>
    </location>
</feature>
<feature type="transmembrane region" description="Helical" evidence="6">
    <location>
        <begin position="102"/>
        <end position="124"/>
    </location>
</feature>
<evidence type="ECO:0000256" key="6">
    <source>
        <dbReference type="SAM" id="Phobius"/>
    </source>
</evidence>
<dbReference type="Pfam" id="PF01943">
    <property type="entry name" value="Polysacc_synt"/>
    <property type="match status" value="1"/>
</dbReference>
<dbReference type="PANTHER" id="PTHR30250">
    <property type="entry name" value="PST FAMILY PREDICTED COLANIC ACID TRANSPORTER"/>
    <property type="match status" value="1"/>
</dbReference>
<evidence type="ECO:0000313" key="8">
    <source>
        <dbReference type="Proteomes" id="UP001164748"/>
    </source>
</evidence>
<keyword evidence="2" id="KW-1003">Cell membrane</keyword>
<evidence type="ECO:0000313" key="7">
    <source>
        <dbReference type="EMBL" id="WBA07862.1"/>
    </source>
</evidence>
<feature type="transmembrane region" description="Helical" evidence="6">
    <location>
        <begin position="131"/>
        <end position="151"/>
    </location>
</feature>
<feature type="transmembrane region" description="Helical" evidence="6">
    <location>
        <begin position="340"/>
        <end position="358"/>
    </location>
</feature>
<protein>
    <submittedName>
        <fullName evidence="7">Oligosaccharide flippase family protein</fullName>
    </submittedName>
</protein>
<feature type="transmembrane region" description="Helical" evidence="6">
    <location>
        <begin position="78"/>
        <end position="96"/>
    </location>
</feature>
<evidence type="ECO:0000256" key="1">
    <source>
        <dbReference type="ARBA" id="ARBA00004651"/>
    </source>
</evidence>
<dbReference type="InterPro" id="IPR002797">
    <property type="entry name" value="Polysacc_synth"/>
</dbReference>
<feature type="transmembrane region" description="Helical" evidence="6">
    <location>
        <begin position="308"/>
        <end position="328"/>
    </location>
</feature>
<dbReference type="PANTHER" id="PTHR30250:SF11">
    <property type="entry name" value="O-ANTIGEN TRANSPORTER-RELATED"/>
    <property type="match status" value="1"/>
</dbReference>
<dbReference type="InterPro" id="IPR050833">
    <property type="entry name" value="Poly_Biosynth_Transport"/>
</dbReference>
<dbReference type="AlphaFoldDB" id="A0AA47LR55"/>
<accession>A0AA47LR55</accession>
<dbReference type="Proteomes" id="UP001164748">
    <property type="component" value="Chromosome"/>
</dbReference>
<feature type="transmembrane region" description="Helical" evidence="6">
    <location>
        <begin position="157"/>
        <end position="179"/>
    </location>
</feature>
<comment type="subcellular location">
    <subcellularLocation>
        <location evidence="1">Cell membrane</location>
        <topology evidence="1">Multi-pass membrane protein</topology>
    </subcellularLocation>
</comment>
<name>A0AA47LR55_9GAMM</name>
<evidence type="ECO:0000256" key="5">
    <source>
        <dbReference type="ARBA" id="ARBA00023136"/>
    </source>
</evidence>
<feature type="transmembrane region" description="Helical" evidence="6">
    <location>
        <begin position="12"/>
        <end position="36"/>
    </location>
</feature>
<reference evidence="7" key="1">
    <citation type="submission" date="2022-09" db="EMBL/GenBank/DDBJ databases">
        <authorList>
            <person name="Li Z.-J."/>
        </authorList>
    </citation>
    <scope>NUCLEOTIDE SEQUENCE</scope>
    <source>
        <strain evidence="7">TGB11</strain>
    </source>
</reference>
<organism evidence="7 8">
    <name type="scientific">Salinivibrio kushneri</name>
    <dbReference type="NCBI Taxonomy" id="1908198"/>
    <lineage>
        <taxon>Bacteria</taxon>
        <taxon>Pseudomonadati</taxon>
        <taxon>Pseudomonadota</taxon>
        <taxon>Gammaproteobacteria</taxon>
        <taxon>Vibrionales</taxon>
        <taxon>Vibrionaceae</taxon>
        <taxon>Salinivibrio</taxon>
    </lineage>
</organism>
<feature type="transmembrane region" description="Helical" evidence="6">
    <location>
        <begin position="364"/>
        <end position="382"/>
    </location>
</feature>
<keyword evidence="5 6" id="KW-0472">Membrane</keyword>
<proteinExistence type="predicted"/>
<evidence type="ECO:0000256" key="2">
    <source>
        <dbReference type="ARBA" id="ARBA00022475"/>
    </source>
</evidence>
<keyword evidence="3 6" id="KW-0812">Transmembrane</keyword>
<evidence type="ECO:0000256" key="3">
    <source>
        <dbReference type="ARBA" id="ARBA00022692"/>
    </source>
</evidence>
<dbReference type="EMBL" id="CP114588">
    <property type="protein sequence ID" value="WBA07862.1"/>
    <property type="molecule type" value="Genomic_DNA"/>
</dbReference>
<feature type="transmembrane region" description="Helical" evidence="6">
    <location>
        <begin position="203"/>
        <end position="224"/>
    </location>
</feature>
<dbReference type="RefSeq" id="WP_269578447.1">
    <property type="nucleotide sequence ID" value="NZ_CP114588.1"/>
</dbReference>
<evidence type="ECO:0000256" key="4">
    <source>
        <dbReference type="ARBA" id="ARBA00022989"/>
    </source>
</evidence>
<dbReference type="GO" id="GO:0005886">
    <property type="term" value="C:plasma membrane"/>
    <property type="evidence" value="ECO:0007669"/>
    <property type="project" value="UniProtKB-SubCell"/>
</dbReference>
<sequence>MSLGLIDVVGMLIPIISMPIISRALGIELYGQYLLFMTTISFGHTMIDYGVQYTGVRAASKLIGNREKLASTYADYQGLRLILAVLYYIAASVYVIHSFESFQLVIPLGLYILGYVFTSTWFFQATGLSKFLSFAALSNKLVLILILIFYVKEESDFLLLTISTTLPVLITSLFLLSIVKKRFKAQLFSFRNAKKLIIQGKDIFIGILAPNLYNAIPIMVLGNISDKLEFAEFAISLKVCGVIFLLQNVLSKSVYPILSRQKGTNLKSTLLLNLIITIPNALILFFWGKGMISMLLGIEMLSGFYVKVISASMIFVACSQAFSVGYFLPNNLDVEYRNISLRASLISFPIMSFLIYQYSVTGGVLGLLNARLIILIHYVYFYRNEVKKDEKNSKKK</sequence>
<keyword evidence="4 6" id="KW-1133">Transmembrane helix</keyword>